<dbReference type="AlphaFoldDB" id="A0A3N0WW18"/>
<evidence type="ECO:0000256" key="10">
    <source>
        <dbReference type="HAMAP-Rule" id="MF_00185"/>
    </source>
</evidence>
<comment type="function">
    <text evidence="2 10 12">Catalyzes the transfer of a dimethylallyl group onto the adenine at position 37 in tRNAs that read codons beginning with uridine, leading to the formation of N6-(dimethylallyl)adenosine (i(6)A).</text>
</comment>
<feature type="region of interest" description="Interaction with substrate tRNA" evidence="10">
    <location>
        <begin position="34"/>
        <end position="37"/>
    </location>
</feature>
<dbReference type="GO" id="GO:0052381">
    <property type="term" value="F:tRNA dimethylallyltransferase activity"/>
    <property type="evidence" value="ECO:0007669"/>
    <property type="project" value="UniProtKB-UniRule"/>
</dbReference>
<comment type="similarity">
    <text evidence="3 10 13">Belongs to the IPP transferase family.</text>
</comment>
<dbReference type="InterPro" id="IPR027417">
    <property type="entry name" value="P-loop_NTPase"/>
</dbReference>
<dbReference type="PANTHER" id="PTHR11088">
    <property type="entry name" value="TRNA DIMETHYLALLYLTRANSFERASE"/>
    <property type="match status" value="1"/>
</dbReference>
<dbReference type="Gene3D" id="1.10.20.140">
    <property type="match status" value="1"/>
</dbReference>
<evidence type="ECO:0000256" key="11">
    <source>
        <dbReference type="RuleBase" id="RU003783"/>
    </source>
</evidence>
<dbReference type="NCBIfam" id="TIGR00174">
    <property type="entry name" value="miaA"/>
    <property type="match status" value="1"/>
</dbReference>
<evidence type="ECO:0000256" key="4">
    <source>
        <dbReference type="ARBA" id="ARBA00022679"/>
    </source>
</evidence>
<evidence type="ECO:0000313" key="14">
    <source>
        <dbReference type="EMBL" id="ROI09277.1"/>
    </source>
</evidence>
<evidence type="ECO:0000256" key="13">
    <source>
        <dbReference type="RuleBase" id="RU003785"/>
    </source>
</evidence>
<evidence type="ECO:0000313" key="15">
    <source>
        <dbReference type="Proteomes" id="UP000270224"/>
    </source>
</evidence>
<feature type="binding site" evidence="10">
    <location>
        <begin position="11"/>
        <end position="16"/>
    </location>
    <ligand>
        <name>substrate</name>
    </ligand>
</feature>
<evidence type="ECO:0000256" key="6">
    <source>
        <dbReference type="ARBA" id="ARBA00022741"/>
    </source>
</evidence>
<gene>
    <name evidence="10 14" type="primary">miaA</name>
    <name evidence="14" type="ORF">EGI11_07660</name>
</gene>
<comment type="caution">
    <text evidence="14">The sequence shown here is derived from an EMBL/GenBank/DDBJ whole genome shotgun (WGS) entry which is preliminary data.</text>
</comment>
<dbReference type="GO" id="GO:0006400">
    <property type="term" value="P:tRNA modification"/>
    <property type="evidence" value="ECO:0007669"/>
    <property type="project" value="TreeGrafter"/>
</dbReference>
<comment type="catalytic activity">
    <reaction evidence="9 10 11">
        <text>adenosine(37) in tRNA + dimethylallyl diphosphate = N(6)-dimethylallyladenosine(37) in tRNA + diphosphate</text>
        <dbReference type="Rhea" id="RHEA:26482"/>
        <dbReference type="Rhea" id="RHEA-COMP:10162"/>
        <dbReference type="Rhea" id="RHEA-COMP:10375"/>
        <dbReference type="ChEBI" id="CHEBI:33019"/>
        <dbReference type="ChEBI" id="CHEBI:57623"/>
        <dbReference type="ChEBI" id="CHEBI:74411"/>
        <dbReference type="ChEBI" id="CHEBI:74415"/>
        <dbReference type="EC" id="2.5.1.75"/>
    </reaction>
</comment>
<dbReference type="PANTHER" id="PTHR11088:SF60">
    <property type="entry name" value="TRNA DIMETHYLALLYLTRANSFERASE"/>
    <property type="match status" value="1"/>
</dbReference>
<dbReference type="GO" id="GO:0005524">
    <property type="term" value="F:ATP binding"/>
    <property type="evidence" value="ECO:0007669"/>
    <property type="project" value="UniProtKB-UniRule"/>
</dbReference>
<dbReference type="InterPro" id="IPR039657">
    <property type="entry name" value="Dimethylallyltransferase"/>
</dbReference>
<evidence type="ECO:0000256" key="12">
    <source>
        <dbReference type="RuleBase" id="RU003784"/>
    </source>
</evidence>
<organism evidence="14 15">
    <name type="scientific">Kaistella daneshvariae</name>
    <dbReference type="NCBI Taxonomy" id="2487074"/>
    <lineage>
        <taxon>Bacteria</taxon>
        <taxon>Pseudomonadati</taxon>
        <taxon>Bacteroidota</taxon>
        <taxon>Flavobacteriia</taxon>
        <taxon>Flavobacteriales</taxon>
        <taxon>Weeksellaceae</taxon>
        <taxon>Chryseobacterium group</taxon>
        <taxon>Kaistella</taxon>
    </lineage>
</organism>
<name>A0A3N0WW18_9FLAO</name>
<evidence type="ECO:0000256" key="2">
    <source>
        <dbReference type="ARBA" id="ARBA00003213"/>
    </source>
</evidence>
<evidence type="ECO:0000256" key="7">
    <source>
        <dbReference type="ARBA" id="ARBA00022840"/>
    </source>
</evidence>
<keyword evidence="7 10" id="KW-0067">ATP-binding</keyword>
<evidence type="ECO:0000256" key="9">
    <source>
        <dbReference type="ARBA" id="ARBA00049563"/>
    </source>
</evidence>
<accession>A0A3N0WW18</accession>
<dbReference type="Proteomes" id="UP000270224">
    <property type="component" value="Unassembled WGS sequence"/>
</dbReference>
<keyword evidence="6 10" id="KW-0547">Nucleotide-binding</keyword>
<feature type="binding site" evidence="10">
    <location>
        <begin position="9"/>
        <end position="16"/>
    </location>
    <ligand>
        <name>ATP</name>
        <dbReference type="ChEBI" id="CHEBI:30616"/>
    </ligand>
</feature>
<dbReference type="HAMAP" id="MF_00185">
    <property type="entry name" value="IPP_trans"/>
    <property type="match status" value="1"/>
</dbReference>
<comment type="subunit">
    <text evidence="10">Monomer.</text>
</comment>
<keyword evidence="5 10" id="KW-0819">tRNA processing</keyword>
<comment type="caution">
    <text evidence="10">Lacks conserved residue(s) required for the propagation of feature annotation.</text>
</comment>
<dbReference type="InterPro" id="IPR018022">
    <property type="entry name" value="IPT"/>
</dbReference>
<evidence type="ECO:0000256" key="8">
    <source>
        <dbReference type="ARBA" id="ARBA00022842"/>
    </source>
</evidence>
<proteinExistence type="inferred from homology"/>
<dbReference type="SUPFAM" id="SSF52540">
    <property type="entry name" value="P-loop containing nucleoside triphosphate hydrolases"/>
    <property type="match status" value="2"/>
</dbReference>
<dbReference type="OrthoDB" id="9776390at2"/>
<protein>
    <recommendedName>
        <fullName evidence="10">tRNA dimethylallyltransferase</fullName>
        <ecNumber evidence="10">2.5.1.75</ecNumber>
    </recommendedName>
    <alternativeName>
        <fullName evidence="10">Dimethylallyl diphosphate:tRNA dimethylallyltransferase</fullName>
        <shortName evidence="10">DMAPP:tRNA dimethylallyltransferase</shortName>
        <shortName evidence="10">DMATase</shortName>
    </alternativeName>
    <alternativeName>
        <fullName evidence="10">Isopentenyl-diphosphate:tRNA isopentenyltransferase</fullName>
        <shortName evidence="10">IPP transferase</shortName>
        <shortName evidence="10">IPPT</shortName>
        <shortName evidence="10">IPTase</shortName>
    </alternativeName>
</protein>
<sequence length="302" mass="34970">MKTLISVVGTTGIGKTKLAIDLAKHFETEIISCDSRQFFYEMKIGTATPSPEELAEAPHHFIGNLSVQEYYSIGQYEKDALEKLNQLFQTNDIVVLVGGSMMYEKAVIDGLHELPEANPKNQAELERIFADEGLEKLQNILSDLDPEYFAKVDTENPRRLFRAIDIIWQTGKTYTENISAQRKNRDFNVVRIGIQAPREVIYDRINRRVDQMLEKGLLQEAESLIPFRNLTALQTVGYSELFKYFDKTWTLDFAVEEIKKNSRRFAKRQLTWYRKEENINWVNFENSLAESLSLLQSLNLKK</sequence>
<dbReference type="EC" id="2.5.1.75" evidence="10"/>
<dbReference type="Pfam" id="PF01715">
    <property type="entry name" value="IPPT"/>
    <property type="match status" value="1"/>
</dbReference>
<keyword evidence="4 10" id="KW-0808">Transferase</keyword>
<reference evidence="15" key="1">
    <citation type="submission" date="2018-11" db="EMBL/GenBank/DDBJ databases">
        <title>Proposal to divide the Flavobacteriaceae and reorganize its genera based on Amino Acid Identity values calculated from whole genome sequences.</title>
        <authorList>
            <person name="Nicholson A.C."/>
            <person name="Gulvik C.A."/>
            <person name="Whitney A.M."/>
            <person name="Humrighouse B.W."/>
            <person name="Bell M."/>
            <person name="Holmens B."/>
            <person name="Steigerwalt A."/>
            <person name="Villarma A."/>
            <person name="Sheth M."/>
            <person name="Batra D."/>
            <person name="Pryor J."/>
            <person name="Bernardet J.-F."/>
            <person name="Hugo C."/>
            <person name="Kampfer P."/>
            <person name="Newman J."/>
            <person name="Mcquiston J.R."/>
        </authorList>
    </citation>
    <scope>NUCLEOTIDE SEQUENCE [LARGE SCALE GENOMIC DNA]</scope>
    <source>
        <strain evidence="15">H3056</strain>
    </source>
</reference>
<dbReference type="Gene3D" id="3.40.50.300">
    <property type="entry name" value="P-loop containing nucleotide triphosphate hydrolases"/>
    <property type="match status" value="1"/>
</dbReference>
<dbReference type="EMBL" id="RJUG01000003">
    <property type="protein sequence ID" value="ROI09277.1"/>
    <property type="molecule type" value="Genomic_DNA"/>
</dbReference>
<evidence type="ECO:0000256" key="1">
    <source>
        <dbReference type="ARBA" id="ARBA00001946"/>
    </source>
</evidence>
<keyword evidence="8 10" id="KW-0460">Magnesium</keyword>
<dbReference type="RefSeq" id="WP_123265857.1">
    <property type="nucleotide sequence ID" value="NZ_RJUG01000003.1"/>
</dbReference>
<evidence type="ECO:0000256" key="5">
    <source>
        <dbReference type="ARBA" id="ARBA00022694"/>
    </source>
</evidence>
<evidence type="ECO:0000256" key="3">
    <source>
        <dbReference type="ARBA" id="ARBA00005842"/>
    </source>
</evidence>
<comment type="cofactor">
    <cofactor evidence="1 10">
        <name>Mg(2+)</name>
        <dbReference type="ChEBI" id="CHEBI:18420"/>
    </cofactor>
</comment>
<feature type="site" description="Interaction with substrate tRNA" evidence="10">
    <location>
        <position position="100"/>
    </location>
</feature>